<protein>
    <recommendedName>
        <fullName evidence="1">Glycosyltransferase 2-like domain-containing protein</fullName>
    </recommendedName>
</protein>
<dbReference type="eggNOG" id="COG1215">
    <property type="taxonomic scope" value="Bacteria"/>
</dbReference>
<gene>
    <name evidence="2" type="ORF">UAU_01824</name>
</gene>
<dbReference type="GO" id="GO:0016758">
    <property type="term" value="F:hexosyltransferase activity"/>
    <property type="evidence" value="ECO:0007669"/>
    <property type="project" value="UniProtKB-ARBA"/>
</dbReference>
<dbReference type="Proteomes" id="UP000013782">
    <property type="component" value="Unassembled WGS sequence"/>
</dbReference>
<evidence type="ECO:0000313" key="3">
    <source>
        <dbReference type="Proteomes" id="UP000013782"/>
    </source>
</evidence>
<dbReference type="SUPFAM" id="SSF53448">
    <property type="entry name" value="Nucleotide-diphospho-sugar transferases"/>
    <property type="match status" value="1"/>
</dbReference>
<dbReference type="EMBL" id="AJAQ01000014">
    <property type="protein sequence ID" value="EOH94902.1"/>
    <property type="molecule type" value="Genomic_DNA"/>
</dbReference>
<dbReference type="Pfam" id="PF00535">
    <property type="entry name" value="Glycos_transf_2"/>
    <property type="match status" value="1"/>
</dbReference>
<feature type="domain" description="Glycosyltransferase 2-like" evidence="1">
    <location>
        <begin position="10"/>
        <end position="129"/>
    </location>
</feature>
<keyword evidence="3" id="KW-1185">Reference proteome</keyword>
<accession>R2QEJ3</accession>
<sequence length="300" mass="35452">MLEHCEYDLTIFTATYNRDHLLSRVYQSIIDQEFTNIEWLIIDDGSSDNTAQLVKQWKAQKKIPINYYYQKNGGKSRAYNLGIEKAKGKFFLTLDSDDYLLDNSKEKIYRQISLIRDKKNVIGAFSTRDFGYDRSVRDRVPNMKLLNIMDLKFQYGLNVENTALQKTDILKQYRFPTFEGEKFSSPEMHMHEVAQKYTFIYTNEVIVGGTYQADGETSSVFKSWIDNPRGTYCLLNSRYSYLTKVKYIQKYKELLKCLMNLGAYNIKLNKVITYRSPNKLMSLILIFPSYLWYLKRFKKI</sequence>
<dbReference type="AlphaFoldDB" id="R2QEJ3"/>
<dbReference type="HOGENOM" id="CLU_074336_0_0_9"/>
<evidence type="ECO:0000313" key="2">
    <source>
        <dbReference type="EMBL" id="EOH94902.1"/>
    </source>
</evidence>
<evidence type="ECO:0000259" key="1">
    <source>
        <dbReference type="Pfam" id="PF00535"/>
    </source>
</evidence>
<dbReference type="Gene3D" id="3.90.550.10">
    <property type="entry name" value="Spore Coat Polysaccharide Biosynthesis Protein SpsA, Chain A"/>
    <property type="match status" value="1"/>
</dbReference>
<dbReference type="STRING" id="160454.RV10_GL002925"/>
<name>R2QEJ3_9ENTE</name>
<dbReference type="CDD" id="cd00761">
    <property type="entry name" value="Glyco_tranf_GTA_type"/>
    <property type="match status" value="1"/>
</dbReference>
<comment type="caution">
    <text evidence="2">The sequence shown here is derived from an EMBL/GenBank/DDBJ whole genome shotgun (WGS) entry which is preliminary data.</text>
</comment>
<dbReference type="PANTHER" id="PTHR22916">
    <property type="entry name" value="GLYCOSYLTRANSFERASE"/>
    <property type="match status" value="1"/>
</dbReference>
<dbReference type="PANTHER" id="PTHR22916:SF3">
    <property type="entry name" value="UDP-GLCNAC:BETAGAL BETA-1,3-N-ACETYLGLUCOSAMINYLTRANSFERASE-LIKE PROTEIN 1"/>
    <property type="match status" value="1"/>
</dbReference>
<dbReference type="InterPro" id="IPR029044">
    <property type="entry name" value="Nucleotide-diphossugar_trans"/>
</dbReference>
<dbReference type="InterPro" id="IPR001173">
    <property type="entry name" value="Glyco_trans_2-like"/>
</dbReference>
<dbReference type="RefSeq" id="WP_010756821.1">
    <property type="nucleotide sequence ID" value="NZ_ASWD01000006.1"/>
</dbReference>
<proteinExistence type="predicted"/>
<organism evidence="2 3">
    <name type="scientific">Enterococcus pallens ATCC BAA-351</name>
    <dbReference type="NCBI Taxonomy" id="1158607"/>
    <lineage>
        <taxon>Bacteria</taxon>
        <taxon>Bacillati</taxon>
        <taxon>Bacillota</taxon>
        <taxon>Bacilli</taxon>
        <taxon>Lactobacillales</taxon>
        <taxon>Enterococcaceae</taxon>
        <taxon>Enterococcus</taxon>
    </lineage>
</organism>
<dbReference type="PATRIC" id="fig|1158607.3.peg.1789"/>
<reference evidence="2 3" key="1">
    <citation type="submission" date="2013-02" db="EMBL/GenBank/DDBJ databases">
        <title>The Genome Sequence of Enterococcus pallens BAA-351.</title>
        <authorList>
            <consortium name="The Broad Institute Genome Sequencing Platform"/>
            <consortium name="The Broad Institute Genome Sequencing Center for Infectious Disease"/>
            <person name="Earl A.M."/>
            <person name="Gilmore M.S."/>
            <person name="Lebreton F."/>
            <person name="Walker B."/>
            <person name="Young S.K."/>
            <person name="Zeng Q."/>
            <person name="Gargeya S."/>
            <person name="Fitzgerald M."/>
            <person name="Haas B."/>
            <person name="Abouelleil A."/>
            <person name="Alvarado L."/>
            <person name="Arachchi H.M."/>
            <person name="Berlin A.M."/>
            <person name="Chapman S.B."/>
            <person name="Dewar J."/>
            <person name="Goldberg J."/>
            <person name="Griggs A."/>
            <person name="Gujja S."/>
            <person name="Hansen M."/>
            <person name="Howarth C."/>
            <person name="Imamovic A."/>
            <person name="Larimer J."/>
            <person name="McCowan C."/>
            <person name="Murphy C."/>
            <person name="Neiman D."/>
            <person name="Pearson M."/>
            <person name="Priest M."/>
            <person name="Roberts A."/>
            <person name="Saif S."/>
            <person name="Shea T."/>
            <person name="Sisk P."/>
            <person name="Sykes S."/>
            <person name="Wortman J."/>
            <person name="Nusbaum C."/>
            <person name="Birren B."/>
        </authorList>
    </citation>
    <scope>NUCLEOTIDE SEQUENCE [LARGE SCALE GENOMIC DNA]</scope>
    <source>
        <strain evidence="2 3">ATCC BAA-351</strain>
    </source>
</reference>